<feature type="domain" description="Partial AB-hydrolase lipase" evidence="2">
    <location>
        <begin position="40"/>
        <end position="79"/>
    </location>
</feature>
<reference evidence="3" key="1">
    <citation type="submission" date="2020-11" db="EMBL/GenBank/DDBJ databases">
        <authorList>
            <person name="Tran Van P."/>
        </authorList>
    </citation>
    <scope>NUCLEOTIDE SEQUENCE</scope>
</reference>
<organism evidence="3">
    <name type="scientific">Timema poppense</name>
    <name type="common">Walking stick</name>
    <dbReference type="NCBI Taxonomy" id="170557"/>
    <lineage>
        <taxon>Eukaryota</taxon>
        <taxon>Metazoa</taxon>
        <taxon>Ecdysozoa</taxon>
        <taxon>Arthropoda</taxon>
        <taxon>Hexapoda</taxon>
        <taxon>Insecta</taxon>
        <taxon>Pterygota</taxon>
        <taxon>Neoptera</taxon>
        <taxon>Polyneoptera</taxon>
        <taxon>Phasmatodea</taxon>
        <taxon>Timematodea</taxon>
        <taxon>Timematoidea</taxon>
        <taxon>Timematidae</taxon>
        <taxon>Timema</taxon>
    </lineage>
</organism>
<dbReference type="InterPro" id="IPR029058">
    <property type="entry name" value="AB_hydrolase_fold"/>
</dbReference>
<feature type="chain" id="PRO_5030877392" description="Partial AB-hydrolase lipase domain-containing protein" evidence="1">
    <location>
        <begin position="34"/>
        <end position="280"/>
    </location>
</feature>
<evidence type="ECO:0000256" key="1">
    <source>
        <dbReference type="SAM" id="SignalP"/>
    </source>
</evidence>
<dbReference type="AlphaFoldDB" id="A0A7R9DR77"/>
<gene>
    <name evidence="3" type="ORF">TPSB3V08_LOCUS12953</name>
</gene>
<dbReference type="PANTHER" id="PTHR11005">
    <property type="entry name" value="LYSOSOMAL ACID LIPASE-RELATED"/>
    <property type="match status" value="1"/>
</dbReference>
<dbReference type="EMBL" id="OD021294">
    <property type="protein sequence ID" value="CAD7419431.1"/>
    <property type="molecule type" value="Genomic_DNA"/>
</dbReference>
<dbReference type="SUPFAM" id="SSF53474">
    <property type="entry name" value="alpha/beta-Hydrolases"/>
    <property type="match status" value="1"/>
</dbReference>
<name>A0A7R9DR77_TIMPO</name>
<sequence>MLFSTRSPSTSYGMRRPLVNVLVVAAILGVGQSQQDFQTTQDLITQHGYPVEMHSVVTDDGYILNLHRIPFSAKLKPKQNTMKRDKVKSKHSSVAITSNKEAYPTQQTGNSIHFSPFPPEEFGSDFIIEDTVKGDLTTVRVDGDASYTSVKTPIERLSIKEYHNPSVYGKDLGAAKVQLDAAQTNALDESLENDLFQTYEINHDKGYSDGKETRGRPVVFLQHGVLASSLDWVLTGPEKSLGYKLSNAGYDVWLGNLRGTFYSRDHVNLTTGQPEYWDYR</sequence>
<accession>A0A7R9DR77</accession>
<evidence type="ECO:0000259" key="2">
    <source>
        <dbReference type="Pfam" id="PF04083"/>
    </source>
</evidence>
<dbReference type="Gene3D" id="3.40.50.1820">
    <property type="entry name" value="alpha/beta hydrolase"/>
    <property type="match status" value="2"/>
</dbReference>
<keyword evidence="1" id="KW-0732">Signal</keyword>
<dbReference type="Pfam" id="PF04083">
    <property type="entry name" value="Abhydro_lipase"/>
    <property type="match status" value="1"/>
</dbReference>
<dbReference type="GO" id="GO:0006629">
    <property type="term" value="P:lipid metabolic process"/>
    <property type="evidence" value="ECO:0007669"/>
    <property type="project" value="InterPro"/>
</dbReference>
<dbReference type="InterPro" id="IPR006693">
    <property type="entry name" value="AB_hydrolase_lipase"/>
</dbReference>
<protein>
    <recommendedName>
        <fullName evidence="2">Partial AB-hydrolase lipase domain-containing protein</fullName>
    </recommendedName>
</protein>
<evidence type="ECO:0000313" key="3">
    <source>
        <dbReference type="EMBL" id="CAD7419431.1"/>
    </source>
</evidence>
<feature type="signal peptide" evidence="1">
    <location>
        <begin position="1"/>
        <end position="33"/>
    </location>
</feature>
<proteinExistence type="predicted"/>